<feature type="transmembrane region" description="Helical" evidence="7">
    <location>
        <begin position="64"/>
        <end position="83"/>
    </location>
</feature>
<feature type="transmembrane region" description="Helical" evidence="7">
    <location>
        <begin position="313"/>
        <end position="332"/>
    </location>
</feature>
<evidence type="ECO:0000256" key="4">
    <source>
        <dbReference type="ARBA" id="ARBA00022989"/>
    </source>
</evidence>
<evidence type="ECO:0000313" key="10">
    <source>
        <dbReference type="Proteomes" id="UP001175001"/>
    </source>
</evidence>
<dbReference type="EMBL" id="JAUJDW010000278">
    <property type="protein sequence ID" value="KAK0609128.1"/>
    <property type="molecule type" value="Genomic_DNA"/>
</dbReference>
<comment type="subcellular location">
    <subcellularLocation>
        <location evidence="1">Membrane</location>
        <topology evidence="1">Multi-pass membrane protein</topology>
    </subcellularLocation>
</comment>
<protein>
    <submittedName>
        <fullName evidence="9">N amino acid transport system protein</fullName>
    </submittedName>
</protein>
<dbReference type="GO" id="GO:0015179">
    <property type="term" value="F:L-amino acid transmembrane transporter activity"/>
    <property type="evidence" value="ECO:0007669"/>
    <property type="project" value="TreeGrafter"/>
</dbReference>
<dbReference type="GO" id="GO:0016020">
    <property type="term" value="C:membrane"/>
    <property type="evidence" value="ECO:0007669"/>
    <property type="project" value="UniProtKB-SubCell"/>
</dbReference>
<organism evidence="9 10">
    <name type="scientific">Lasiodiplodia hormozganensis</name>
    <dbReference type="NCBI Taxonomy" id="869390"/>
    <lineage>
        <taxon>Eukaryota</taxon>
        <taxon>Fungi</taxon>
        <taxon>Dikarya</taxon>
        <taxon>Ascomycota</taxon>
        <taxon>Pezizomycotina</taxon>
        <taxon>Dothideomycetes</taxon>
        <taxon>Dothideomycetes incertae sedis</taxon>
        <taxon>Botryosphaeriales</taxon>
        <taxon>Botryosphaeriaceae</taxon>
        <taxon>Lasiodiplodia</taxon>
    </lineage>
</organism>
<feature type="transmembrane region" description="Helical" evidence="7">
    <location>
        <begin position="419"/>
        <end position="442"/>
    </location>
</feature>
<evidence type="ECO:0000256" key="7">
    <source>
        <dbReference type="SAM" id="Phobius"/>
    </source>
</evidence>
<dbReference type="InterPro" id="IPR013057">
    <property type="entry name" value="AA_transpt_TM"/>
</dbReference>
<evidence type="ECO:0000256" key="2">
    <source>
        <dbReference type="ARBA" id="ARBA00008066"/>
    </source>
</evidence>
<evidence type="ECO:0000259" key="8">
    <source>
        <dbReference type="Pfam" id="PF01490"/>
    </source>
</evidence>
<evidence type="ECO:0000256" key="1">
    <source>
        <dbReference type="ARBA" id="ARBA00004141"/>
    </source>
</evidence>
<feature type="transmembrane region" description="Helical" evidence="7">
    <location>
        <begin position="137"/>
        <end position="160"/>
    </location>
</feature>
<feature type="transmembrane region" description="Helical" evidence="7">
    <location>
        <begin position="271"/>
        <end position="293"/>
    </location>
</feature>
<feature type="transmembrane region" description="Helical" evidence="7">
    <location>
        <begin position="353"/>
        <end position="374"/>
    </location>
</feature>
<feature type="region of interest" description="Disordered" evidence="6">
    <location>
        <begin position="1"/>
        <end position="33"/>
    </location>
</feature>
<feature type="transmembrane region" description="Helical" evidence="7">
    <location>
        <begin position="166"/>
        <end position="187"/>
    </location>
</feature>
<comment type="caution">
    <text evidence="9">The sequence shown here is derived from an EMBL/GenBank/DDBJ whole genome shotgun (WGS) entry which is preliminary data.</text>
</comment>
<keyword evidence="3 7" id="KW-0812">Transmembrane</keyword>
<feature type="transmembrane region" description="Helical" evidence="7">
    <location>
        <begin position="89"/>
        <end position="110"/>
    </location>
</feature>
<sequence>MTGQDFTTAPPVHHDDNLETKKRLSSQNDEEGYAKELQQQPLDPYGDEVGAAVQYKTMKWWQGAIVMIAENISLGILSLPAVIAKVGLIGGLIAIVGLGIFTTYSGYLLWQFRMRYPQCTNMGDVGEVLFGRFGREFFGAFYVLYCIFSAASHLLTFVIAMNVLTGHATCSIVWGVVGLVIFSILTIPRTLKNVSFLSIISFLSILSAVLLTIIALGVAPKASYSEMDGVYHPSFPSAFNSISNAVFAYGGHVAWLSFISEFRNPEEFPKALFTLQSIDTTLYVIAALTIYRYAGEDVPSPALSANSAVVSKVAWGIAMPTIVIAGVIFAHVTAKYVYLRMFAGTKYLHSRGVVATGSWIGLGVGTWTISWIIASSIPNFSDLLGFVSALCASWFSYGIPGFLWFYLNKGRWFDGPKQILCAFSSFCLIVIAIIIFGVGLYASGYQMSIDSSGASWSCADNSK</sequence>
<dbReference type="PANTHER" id="PTHR22950:SF479">
    <property type="entry name" value="AMINO ACID TRANSPORTER (EUROFUNG)-RELATED"/>
    <property type="match status" value="1"/>
</dbReference>
<keyword evidence="10" id="KW-1185">Reference proteome</keyword>
<dbReference type="FunFam" id="1.20.1740.10:FF:000039">
    <property type="entry name" value="Neutral amino acid transporter (Eurofung)"/>
    <property type="match status" value="1"/>
</dbReference>
<accession>A0AA39TV16</accession>
<keyword evidence="5 7" id="KW-0472">Membrane</keyword>
<name>A0AA39TV16_9PEZI</name>
<evidence type="ECO:0000256" key="6">
    <source>
        <dbReference type="SAM" id="MobiDB-lite"/>
    </source>
</evidence>
<gene>
    <name evidence="9" type="primary">mtr_0</name>
    <name evidence="9" type="ORF">DIS24_g12470</name>
</gene>
<dbReference type="Proteomes" id="UP001175001">
    <property type="component" value="Unassembled WGS sequence"/>
</dbReference>
<dbReference type="PANTHER" id="PTHR22950">
    <property type="entry name" value="AMINO ACID TRANSPORTER"/>
    <property type="match status" value="1"/>
</dbReference>
<dbReference type="Gene3D" id="1.20.1740.10">
    <property type="entry name" value="Amino acid/polyamine transporter I"/>
    <property type="match status" value="1"/>
</dbReference>
<feature type="compositionally biased region" description="Basic and acidic residues" evidence="6">
    <location>
        <begin position="12"/>
        <end position="22"/>
    </location>
</feature>
<keyword evidence="4 7" id="KW-1133">Transmembrane helix</keyword>
<dbReference type="Pfam" id="PF01490">
    <property type="entry name" value="Aa_trans"/>
    <property type="match status" value="1"/>
</dbReference>
<reference evidence="9" key="1">
    <citation type="submission" date="2023-06" db="EMBL/GenBank/DDBJ databases">
        <title>Multi-omics analyses reveal the molecular pathogenesis toolkit of Lasiodiplodia hormozganensis, a cross-kingdom pathogen.</title>
        <authorList>
            <person name="Felix C."/>
            <person name="Meneses R."/>
            <person name="Goncalves M.F.M."/>
            <person name="Tilleman L."/>
            <person name="Duarte A.S."/>
            <person name="Jorrin-Novo J.V."/>
            <person name="Van De Peer Y."/>
            <person name="Deforce D."/>
            <person name="Van Nieuwerburgh F."/>
            <person name="Esteves A.C."/>
            <person name="Alves A."/>
        </authorList>
    </citation>
    <scope>NUCLEOTIDE SEQUENCE</scope>
    <source>
        <strain evidence="9">CBS 339.90</strain>
    </source>
</reference>
<dbReference type="AlphaFoldDB" id="A0AA39TV16"/>
<evidence type="ECO:0000256" key="3">
    <source>
        <dbReference type="ARBA" id="ARBA00022692"/>
    </source>
</evidence>
<feature type="domain" description="Amino acid transporter transmembrane" evidence="8">
    <location>
        <begin position="57"/>
        <end position="442"/>
    </location>
</feature>
<feature type="transmembrane region" description="Helical" evidence="7">
    <location>
        <begin position="386"/>
        <end position="407"/>
    </location>
</feature>
<feature type="transmembrane region" description="Helical" evidence="7">
    <location>
        <begin position="238"/>
        <end position="259"/>
    </location>
</feature>
<comment type="similarity">
    <text evidence="2">Belongs to the amino acid/polyamine transporter 2 family.</text>
</comment>
<feature type="transmembrane region" description="Helical" evidence="7">
    <location>
        <begin position="194"/>
        <end position="218"/>
    </location>
</feature>
<evidence type="ECO:0000313" key="9">
    <source>
        <dbReference type="EMBL" id="KAK0609128.1"/>
    </source>
</evidence>
<proteinExistence type="inferred from homology"/>
<evidence type="ECO:0000256" key="5">
    <source>
        <dbReference type="ARBA" id="ARBA00023136"/>
    </source>
</evidence>